<sequence length="244" mass="27676">MEEEEEYNDKIISNQNKMESTSAKPTELPISFHKIKGLTVRKRVDPTASSARDSYQIQRIIKRTVKGKRLYFQIKMGNNVLYSTKMKGKRPDDPLPIAKGSEMHYSSEQFAGYLLSGNKHTIFSLRAQTTYGKELLSILFESPNGDKSLPKKISVTFFLKDSLIPKKLINLDPSINDDGYYELNFHNKQVIPSIKNCILVSEDNKCEFVTVRKVSEDLVEADAVNIISPLAVFGIVLSLYESPF</sequence>
<reference evidence="2 3" key="1">
    <citation type="submission" date="2024-04" db="EMBL/GenBank/DDBJ databases">
        <title>Tritrichomonas musculus Genome.</title>
        <authorList>
            <person name="Alves-Ferreira E."/>
            <person name="Grigg M."/>
            <person name="Lorenzi H."/>
            <person name="Galac M."/>
        </authorList>
    </citation>
    <scope>NUCLEOTIDE SEQUENCE [LARGE SCALE GENOMIC DNA]</scope>
    <source>
        <strain evidence="2 3">EAF2021</strain>
    </source>
</reference>
<name>A0ABR2K837_9EUKA</name>
<keyword evidence="3" id="KW-1185">Reference proteome</keyword>
<protein>
    <recommendedName>
        <fullName evidence="4">Tubby C-terminal domain-containing protein</fullName>
    </recommendedName>
</protein>
<evidence type="ECO:0000313" key="3">
    <source>
        <dbReference type="Proteomes" id="UP001470230"/>
    </source>
</evidence>
<proteinExistence type="predicted"/>
<accession>A0ABR2K837</accession>
<comment type="caution">
    <text evidence="2">The sequence shown here is derived from an EMBL/GenBank/DDBJ whole genome shotgun (WGS) entry which is preliminary data.</text>
</comment>
<dbReference type="EMBL" id="JAPFFF010000006">
    <property type="protein sequence ID" value="KAK8887260.1"/>
    <property type="molecule type" value="Genomic_DNA"/>
</dbReference>
<gene>
    <name evidence="2" type="ORF">M9Y10_038298</name>
</gene>
<feature type="compositionally biased region" description="Polar residues" evidence="1">
    <location>
        <begin position="11"/>
        <end position="24"/>
    </location>
</feature>
<dbReference type="SUPFAM" id="SSF54518">
    <property type="entry name" value="Tubby C-terminal domain-like"/>
    <property type="match status" value="1"/>
</dbReference>
<dbReference type="Proteomes" id="UP001470230">
    <property type="component" value="Unassembled WGS sequence"/>
</dbReference>
<evidence type="ECO:0000256" key="1">
    <source>
        <dbReference type="SAM" id="MobiDB-lite"/>
    </source>
</evidence>
<feature type="region of interest" description="Disordered" evidence="1">
    <location>
        <begin position="1"/>
        <end position="25"/>
    </location>
</feature>
<organism evidence="2 3">
    <name type="scientific">Tritrichomonas musculus</name>
    <dbReference type="NCBI Taxonomy" id="1915356"/>
    <lineage>
        <taxon>Eukaryota</taxon>
        <taxon>Metamonada</taxon>
        <taxon>Parabasalia</taxon>
        <taxon>Tritrichomonadida</taxon>
        <taxon>Tritrichomonadidae</taxon>
        <taxon>Tritrichomonas</taxon>
    </lineage>
</organism>
<evidence type="ECO:0000313" key="2">
    <source>
        <dbReference type="EMBL" id="KAK8887260.1"/>
    </source>
</evidence>
<dbReference type="Gene3D" id="3.20.90.10">
    <property type="entry name" value="Tubby Protein, Chain A"/>
    <property type="match status" value="1"/>
</dbReference>
<dbReference type="InterPro" id="IPR025659">
    <property type="entry name" value="Tubby-like_C"/>
</dbReference>
<evidence type="ECO:0008006" key="4">
    <source>
        <dbReference type="Google" id="ProtNLM"/>
    </source>
</evidence>